<evidence type="ECO:0000256" key="7">
    <source>
        <dbReference type="ARBA" id="ARBA00023136"/>
    </source>
</evidence>
<keyword evidence="3 10" id="KW-0813">Transport</keyword>
<dbReference type="Gene3D" id="2.40.170.20">
    <property type="entry name" value="TonB-dependent receptor, beta-barrel domain"/>
    <property type="match status" value="1"/>
</dbReference>
<dbReference type="PROSITE" id="PS52016">
    <property type="entry name" value="TONB_DEPENDENT_REC_3"/>
    <property type="match status" value="1"/>
</dbReference>
<dbReference type="GO" id="GO:0044718">
    <property type="term" value="P:siderophore transmembrane transport"/>
    <property type="evidence" value="ECO:0007669"/>
    <property type="project" value="TreeGrafter"/>
</dbReference>
<dbReference type="AlphaFoldDB" id="A0A448VQ27"/>
<evidence type="ECO:0000259" key="13">
    <source>
        <dbReference type="Pfam" id="PF00593"/>
    </source>
</evidence>
<evidence type="ECO:0000256" key="11">
    <source>
        <dbReference type="RuleBase" id="RU003357"/>
    </source>
</evidence>
<dbReference type="InterPro" id="IPR012910">
    <property type="entry name" value="Plug_dom"/>
</dbReference>
<evidence type="ECO:0000256" key="8">
    <source>
        <dbReference type="ARBA" id="ARBA00023170"/>
    </source>
</evidence>
<evidence type="ECO:0000256" key="2">
    <source>
        <dbReference type="ARBA" id="ARBA00009810"/>
    </source>
</evidence>
<evidence type="ECO:0000259" key="14">
    <source>
        <dbReference type="Pfam" id="PF07715"/>
    </source>
</evidence>
<dbReference type="InterPro" id="IPR036942">
    <property type="entry name" value="Beta-barrel_TonB_sf"/>
</dbReference>
<dbReference type="GO" id="GO:0009279">
    <property type="term" value="C:cell outer membrane"/>
    <property type="evidence" value="ECO:0007669"/>
    <property type="project" value="UniProtKB-SubCell"/>
</dbReference>
<protein>
    <submittedName>
        <fullName evidence="15">TonB-dependent receptor protein</fullName>
    </submittedName>
</protein>
<keyword evidence="7 10" id="KW-0472">Membrane</keyword>
<comment type="subcellular location">
    <subcellularLocation>
        <location evidence="1 10">Cell outer membrane</location>
        <topology evidence="1 10">Multi-pass membrane protein</topology>
    </subcellularLocation>
</comment>
<dbReference type="SUPFAM" id="SSF56935">
    <property type="entry name" value="Porins"/>
    <property type="match status" value="1"/>
</dbReference>
<organism evidence="15 16">
    <name type="scientific">Neisseria weaveri</name>
    <dbReference type="NCBI Taxonomy" id="28091"/>
    <lineage>
        <taxon>Bacteria</taxon>
        <taxon>Pseudomonadati</taxon>
        <taxon>Pseudomonadota</taxon>
        <taxon>Betaproteobacteria</taxon>
        <taxon>Neisseriales</taxon>
        <taxon>Neisseriaceae</taxon>
        <taxon>Neisseria</taxon>
    </lineage>
</organism>
<dbReference type="InterPro" id="IPR037066">
    <property type="entry name" value="Plug_dom_sf"/>
</dbReference>
<keyword evidence="8 15" id="KW-0675">Receptor</keyword>
<name>A0A448VQ27_9NEIS</name>
<keyword evidence="16" id="KW-1185">Reference proteome</keyword>
<dbReference type="Pfam" id="PF07715">
    <property type="entry name" value="Plug"/>
    <property type="match status" value="1"/>
</dbReference>
<dbReference type="InterPro" id="IPR039426">
    <property type="entry name" value="TonB-dep_rcpt-like"/>
</dbReference>
<evidence type="ECO:0000256" key="5">
    <source>
        <dbReference type="ARBA" id="ARBA00022692"/>
    </source>
</evidence>
<comment type="similarity">
    <text evidence="2 10 11">Belongs to the TonB-dependent receptor family.</text>
</comment>
<proteinExistence type="inferred from homology"/>
<feature type="domain" description="TonB-dependent receptor-like beta-barrel" evidence="13">
    <location>
        <begin position="346"/>
        <end position="783"/>
    </location>
</feature>
<evidence type="ECO:0000256" key="6">
    <source>
        <dbReference type="ARBA" id="ARBA00023077"/>
    </source>
</evidence>
<gene>
    <name evidence="15" type="ORF">NCTC12742_01786</name>
</gene>
<accession>A0A448VQ27</accession>
<evidence type="ECO:0000313" key="16">
    <source>
        <dbReference type="Proteomes" id="UP000272771"/>
    </source>
</evidence>
<reference evidence="15 16" key="1">
    <citation type="submission" date="2018-12" db="EMBL/GenBank/DDBJ databases">
        <authorList>
            <consortium name="Pathogen Informatics"/>
        </authorList>
    </citation>
    <scope>NUCLEOTIDE SEQUENCE [LARGE SCALE GENOMIC DNA]</scope>
    <source>
        <strain evidence="15 16">NCTC12742</strain>
    </source>
</reference>
<dbReference type="InterPro" id="IPR000531">
    <property type="entry name" value="Beta-barrel_TonB"/>
</dbReference>
<dbReference type="PANTHER" id="PTHR30069:SF40">
    <property type="entry name" value="TONB-DEPENDENT RECEPTOR NMB0964-RELATED"/>
    <property type="match status" value="1"/>
</dbReference>
<keyword evidence="4 10" id="KW-1134">Transmembrane beta strand</keyword>
<feature type="signal peptide" evidence="12">
    <location>
        <begin position="1"/>
        <end position="26"/>
    </location>
</feature>
<dbReference type="EMBL" id="LR134533">
    <property type="protein sequence ID" value="VEJ51877.1"/>
    <property type="molecule type" value="Genomic_DNA"/>
</dbReference>
<dbReference type="STRING" id="28091.SAMEA3174300_00343"/>
<keyword evidence="6 11" id="KW-0798">TonB box</keyword>
<evidence type="ECO:0000256" key="9">
    <source>
        <dbReference type="ARBA" id="ARBA00023237"/>
    </source>
</evidence>
<keyword evidence="12" id="KW-0732">Signal</keyword>
<evidence type="ECO:0000256" key="3">
    <source>
        <dbReference type="ARBA" id="ARBA00022448"/>
    </source>
</evidence>
<evidence type="ECO:0000313" key="15">
    <source>
        <dbReference type="EMBL" id="VEJ51877.1"/>
    </source>
</evidence>
<evidence type="ECO:0000256" key="10">
    <source>
        <dbReference type="PROSITE-ProRule" id="PRU01360"/>
    </source>
</evidence>
<evidence type="ECO:0000256" key="12">
    <source>
        <dbReference type="SAM" id="SignalP"/>
    </source>
</evidence>
<feature type="domain" description="TonB-dependent receptor plug" evidence="14">
    <location>
        <begin position="68"/>
        <end position="160"/>
    </location>
</feature>
<evidence type="ECO:0000256" key="4">
    <source>
        <dbReference type="ARBA" id="ARBA00022452"/>
    </source>
</evidence>
<dbReference type="PANTHER" id="PTHR30069">
    <property type="entry name" value="TONB-DEPENDENT OUTER MEMBRANE RECEPTOR"/>
    <property type="match status" value="1"/>
</dbReference>
<keyword evidence="5 10" id="KW-0812">Transmembrane</keyword>
<dbReference type="Proteomes" id="UP000272771">
    <property type="component" value="Chromosome"/>
</dbReference>
<dbReference type="Pfam" id="PF00593">
    <property type="entry name" value="TonB_dep_Rec_b-barrel"/>
    <property type="match status" value="1"/>
</dbReference>
<feature type="chain" id="PRO_5019256408" evidence="12">
    <location>
        <begin position="27"/>
        <end position="814"/>
    </location>
</feature>
<dbReference type="Gene3D" id="2.170.130.10">
    <property type="entry name" value="TonB-dependent receptor, plug domain"/>
    <property type="match status" value="1"/>
</dbReference>
<keyword evidence="9 10" id="KW-0998">Cell outer membrane</keyword>
<sequence length="814" mass="91207">MVQSKISYFPLVCAVASLFATTSARAEQFEETTLPEVTVRAKSANTGSELLLGGSQEIFTTNTDSLHQDLNAVRSVSLGQSIEKSAGVQNNSFGPSNGLPQIRSLTGPRVQITENGLGVSGLAAVSGNLPTAIEPFLADKIHVYKSSAAVLFGGNAIGGAVNVQTNLIPHTLPDRDITGKAEISGGYNTPHNQLFGLTGRAGNVAWHLNGLNSRISGYRVPKDSKVAACYDREELRDGKNSVLVHACQVEVKTEEFFDKRGWKWVNPNYLKDGDKFLKEWEVTLGDVYSNSVRKPGWMVDNPEYVSGVEGKGSRFIGIQDITPTQSGKMTNSHFQRQNASAGAGYISDNGSYAGIGVSRFLTRYGVPGYASLATWTNYKNRLEPVNIKSDQTRFALESMYKVEDSALDNIKTQMAYTKAVNEEYLGDTFANSLNSRQWQGRLEANYRWSQALRVSIGLDLMNRRIDGKGEDRYLPNNRTRKYAIFALQNFSWKSLGLNLGLRHEKVKNSVNFNGYIAGQGQAEIEKRFSKRNSDFSLNNGFTEIKWKPNSIVNLSARYSQSQRAPEVNELYASNRHFAILVDEHGSPHLRPETAKTVELGGEFRWQDTGLSANYYRTAFKDYLYLGATGISNAGLQRKEWRQGDTRVHGFEVELNQTFDLSQYGSLDARLFADWVKNSPIEKRRDADPKNTGDWEKYIRWYYDGDYMPNMPTSRYGLGLSWNKGAWKVGSSITRYTKQKYLSGSPSRREIRLKGYNLWDAYVSYTHQLKKHSTLEWFLDGRNLSNADARPNNSTLKYLTPLPARSVRTGVRMTF</sequence>
<dbReference type="OrthoDB" id="9795928at2"/>
<dbReference type="GO" id="GO:0015344">
    <property type="term" value="F:siderophore uptake transmembrane transporter activity"/>
    <property type="evidence" value="ECO:0007669"/>
    <property type="project" value="TreeGrafter"/>
</dbReference>
<dbReference type="RefSeq" id="WP_004283639.1">
    <property type="nucleotide sequence ID" value="NZ_CAUJRG010000005.1"/>
</dbReference>
<evidence type="ECO:0000256" key="1">
    <source>
        <dbReference type="ARBA" id="ARBA00004571"/>
    </source>
</evidence>